<dbReference type="Proteomes" id="UP000663852">
    <property type="component" value="Unassembled WGS sequence"/>
</dbReference>
<evidence type="ECO:0000256" key="6">
    <source>
        <dbReference type="ARBA" id="ARBA00035183"/>
    </source>
</evidence>
<keyword evidence="5" id="KW-0687">Ribonucleoprotein</keyword>
<proteinExistence type="inferred from homology"/>
<dbReference type="EMBL" id="CAJNOJ010000021">
    <property type="protein sequence ID" value="CAF0844447.1"/>
    <property type="molecule type" value="Genomic_DNA"/>
</dbReference>
<comment type="caution">
    <text evidence="8">The sequence shown here is derived from an EMBL/GenBank/DDBJ whole genome shotgun (WGS) entry which is preliminary data.</text>
</comment>
<evidence type="ECO:0000256" key="3">
    <source>
        <dbReference type="ARBA" id="ARBA00022980"/>
    </source>
</evidence>
<dbReference type="GO" id="GO:0005762">
    <property type="term" value="C:mitochondrial large ribosomal subunit"/>
    <property type="evidence" value="ECO:0007669"/>
    <property type="project" value="TreeGrafter"/>
</dbReference>
<evidence type="ECO:0000256" key="7">
    <source>
        <dbReference type="ARBA" id="ARBA00035398"/>
    </source>
</evidence>
<name>A0A813T9P2_ADIRI</name>
<dbReference type="Proteomes" id="UP000663828">
    <property type="component" value="Unassembled WGS sequence"/>
</dbReference>
<evidence type="ECO:0000313" key="8">
    <source>
        <dbReference type="EMBL" id="CAF0811485.1"/>
    </source>
</evidence>
<evidence type="ECO:0000313" key="9">
    <source>
        <dbReference type="EMBL" id="CAF0844447.1"/>
    </source>
</evidence>
<gene>
    <name evidence="9" type="ORF">EDS130_LOCUS6993</name>
    <name evidence="8" type="ORF">XAT740_LOCUS3488</name>
</gene>
<dbReference type="PANTHER" id="PTHR31542">
    <property type="entry name" value="39A RIBOSOMAL PROTEIN L50, MITOCHONDRIAL"/>
    <property type="match status" value="1"/>
</dbReference>
<dbReference type="InterPro" id="IPR018305">
    <property type="entry name" value="Ribosomal_m50"/>
</dbReference>
<dbReference type="Pfam" id="PF10501">
    <property type="entry name" value="Ribosomal_L50"/>
    <property type="match status" value="1"/>
</dbReference>
<comment type="similarity">
    <text evidence="2">Belongs to the mitochondrion-specific ribosomal protein mL50 family.</text>
</comment>
<evidence type="ECO:0000256" key="5">
    <source>
        <dbReference type="ARBA" id="ARBA00023274"/>
    </source>
</evidence>
<keyword evidence="3" id="KW-0689">Ribosomal protein</keyword>
<keyword evidence="10" id="KW-1185">Reference proteome</keyword>
<evidence type="ECO:0000256" key="4">
    <source>
        <dbReference type="ARBA" id="ARBA00023128"/>
    </source>
</evidence>
<dbReference type="PANTHER" id="PTHR31542:SF1">
    <property type="entry name" value="LARGE RIBOSOMAL SUBUNIT PROTEIN ML50"/>
    <property type="match status" value="1"/>
</dbReference>
<comment type="subcellular location">
    <subcellularLocation>
        <location evidence="1">Mitochondrion</location>
    </subcellularLocation>
</comment>
<dbReference type="EMBL" id="CAJNOR010000133">
    <property type="protein sequence ID" value="CAF0811485.1"/>
    <property type="molecule type" value="Genomic_DNA"/>
</dbReference>
<dbReference type="OrthoDB" id="9939609at2759"/>
<keyword evidence="4" id="KW-0496">Mitochondrion</keyword>
<reference evidence="8" key="1">
    <citation type="submission" date="2021-02" db="EMBL/GenBank/DDBJ databases">
        <authorList>
            <person name="Nowell W R."/>
        </authorList>
    </citation>
    <scope>NUCLEOTIDE SEQUENCE</scope>
</reference>
<dbReference type="AlphaFoldDB" id="A0A813T9P2"/>
<protein>
    <recommendedName>
        <fullName evidence="6">Large ribosomal subunit protein mL50</fullName>
    </recommendedName>
    <alternativeName>
        <fullName evidence="7">39S ribosomal protein L50, mitochondrial</fullName>
    </alternativeName>
</protein>
<accession>A0A813T9P2</accession>
<evidence type="ECO:0000313" key="10">
    <source>
        <dbReference type="Proteomes" id="UP000663828"/>
    </source>
</evidence>
<organism evidence="8 10">
    <name type="scientific">Adineta ricciae</name>
    <name type="common">Rotifer</name>
    <dbReference type="NCBI Taxonomy" id="249248"/>
    <lineage>
        <taxon>Eukaryota</taxon>
        <taxon>Metazoa</taxon>
        <taxon>Spiralia</taxon>
        <taxon>Gnathifera</taxon>
        <taxon>Rotifera</taxon>
        <taxon>Eurotatoria</taxon>
        <taxon>Bdelloidea</taxon>
        <taxon>Adinetida</taxon>
        <taxon>Adinetidae</taxon>
        <taxon>Adineta</taxon>
    </lineage>
</organism>
<sequence length="230" mass="26715">MLRYSLLSVRRPCFINGLVRRTLFGRRSTTQKIKDDFDEAIIEQPESVPQAAIPTVSELASYKTKQYITRLVTCRPYTPPSNLEQIIYRIANETIDNFKQETRGDDHWKSVYLTNPLNKYNLLTRCMKECSHTMSNMSLNDIKTLEDVYQYFATPVSDANALENLQQSPDLPANVHIQLDAVRFTSETSGFFNGLDAFPQRSTKVVDLWYKKKYPSYPKNEEDPFKDNIY</sequence>
<evidence type="ECO:0000256" key="1">
    <source>
        <dbReference type="ARBA" id="ARBA00004173"/>
    </source>
</evidence>
<evidence type="ECO:0000256" key="2">
    <source>
        <dbReference type="ARBA" id="ARBA00008860"/>
    </source>
</evidence>